<feature type="compositionally biased region" description="Basic and acidic residues" evidence="1">
    <location>
        <begin position="20"/>
        <end position="31"/>
    </location>
</feature>
<protein>
    <submittedName>
        <fullName evidence="2">Uncharacterized protein</fullName>
    </submittedName>
</protein>
<reference evidence="2" key="1">
    <citation type="submission" date="2023-07" db="EMBL/GenBank/DDBJ databases">
        <title>Comparative genomics of wheat-associated soil bacteria to identify genetic determinants of phenazine resistance.</title>
        <authorList>
            <person name="Mouncey N."/>
        </authorList>
    </citation>
    <scope>NUCLEOTIDE SEQUENCE</scope>
    <source>
        <strain evidence="2">V4I22</strain>
    </source>
</reference>
<dbReference type="AlphaFoldDB" id="A0AAW8FCC8"/>
<name>A0AAW8FCC8_9ACTN</name>
<sequence>MTGGADVPLDAAGEPGAVQREVRGLEHRVAVKEFTPGRLVDEGSDPAAEAGEDGGSEPVVLDHDRLELAGRALSAVAVPDADGQQAVQRSITGLPGHVPGQVVPVPYVDAMVPHCLEGVGGTPIAEEPQRGQGVVRAQRCGGQGEYVSPDVVTITMETARR</sequence>
<comment type="caution">
    <text evidence="2">The sequence shown here is derived from an EMBL/GenBank/DDBJ whole genome shotgun (WGS) entry which is preliminary data.</text>
</comment>
<accession>A0AAW8FCC8</accession>
<dbReference type="Proteomes" id="UP001234216">
    <property type="component" value="Unassembled WGS sequence"/>
</dbReference>
<evidence type="ECO:0000256" key="1">
    <source>
        <dbReference type="SAM" id="MobiDB-lite"/>
    </source>
</evidence>
<evidence type="ECO:0000313" key="2">
    <source>
        <dbReference type="EMBL" id="MDQ0906473.1"/>
    </source>
</evidence>
<gene>
    <name evidence="2" type="ORF">QFZ22_002458</name>
</gene>
<dbReference type="EMBL" id="JAUSZV010000005">
    <property type="protein sequence ID" value="MDQ0906473.1"/>
    <property type="molecule type" value="Genomic_DNA"/>
</dbReference>
<feature type="region of interest" description="Disordered" evidence="1">
    <location>
        <begin position="1"/>
        <end position="58"/>
    </location>
</feature>
<organism evidence="2 3">
    <name type="scientific">Streptomyces canus</name>
    <dbReference type="NCBI Taxonomy" id="58343"/>
    <lineage>
        <taxon>Bacteria</taxon>
        <taxon>Bacillati</taxon>
        <taxon>Actinomycetota</taxon>
        <taxon>Actinomycetes</taxon>
        <taxon>Kitasatosporales</taxon>
        <taxon>Streptomycetaceae</taxon>
        <taxon>Streptomyces</taxon>
        <taxon>Streptomyces aurantiacus group</taxon>
    </lineage>
</organism>
<evidence type="ECO:0000313" key="3">
    <source>
        <dbReference type="Proteomes" id="UP001234216"/>
    </source>
</evidence>
<proteinExistence type="predicted"/>